<dbReference type="EMBL" id="CP010899">
    <property type="protein sequence ID" value="ALA97679.1"/>
    <property type="molecule type" value="Genomic_DNA"/>
</dbReference>
<protein>
    <submittedName>
        <fullName evidence="2">Putative transmembrane protein</fullName>
    </submittedName>
</protein>
<accession>A0A0K2JGG1</accession>
<dbReference type="KEGG" id="skn:SKUN_00789"/>
<keyword evidence="1" id="KW-0472">Membrane</keyword>
<evidence type="ECO:0000313" key="3">
    <source>
        <dbReference type="Proteomes" id="UP000062963"/>
    </source>
</evidence>
<evidence type="ECO:0000313" key="2">
    <source>
        <dbReference type="EMBL" id="ALA97679.1"/>
    </source>
</evidence>
<feature type="transmembrane region" description="Helical" evidence="1">
    <location>
        <begin position="6"/>
        <end position="29"/>
    </location>
</feature>
<keyword evidence="1 2" id="KW-0812">Transmembrane</keyword>
<reference evidence="2 3" key="1">
    <citation type="journal article" date="2015" name="Genome Announc.">
        <title>Complete Genome Sequence of Spiroplasma kunkelii Strain CR2-3x, Causal Agent of Corn Stunt Disease in Zea mays L.</title>
        <authorList>
            <person name="Davis R.E."/>
            <person name="Shao J."/>
            <person name="Dally E.L."/>
            <person name="Zhao Y."/>
            <person name="Gasparich G.E."/>
            <person name="Gaynor B.J."/>
            <person name="Athey J.C."/>
            <person name="Harrison N.A."/>
            <person name="Donofrio N."/>
        </authorList>
    </citation>
    <scope>NUCLEOTIDE SEQUENCE [LARGE SCALE GENOMIC DNA]</scope>
    <source>
        <strain evidence="2 3">CR2-3x</strain>
    </source>
</reference>
<dbReference type="OrthoDB" id="389208at2"/>
<dbReference type="AlphaFoldDB" id="A0A0K2JGG1"/>
<gene>
    <name evidence="2" type="ORF">SKUN_00789</name>
</gene>
<name>A0A0K2JGG1_SPIKU</name>
<keyword evidence="3" id="KW-1185">Reference proteome</keyword>
<dbReference type="Proteomes" id="UP000062963">
    <property type="component" value="Chromosome"/>
</dbReference>
<sequence length="200" mass="24067">MKMTILGWIIIGFFLSLLFIFIGFLWWFYQKKQQLFFQIFKQLEVENQEYINNNLSKLTLQEINVKFKLEPGEKVFSNIPVTVYLQHKLKNNQTHSKYTIPFENGISVGYGQGKRIKEMYQIPYQNGHMFITNQRILIINEDITTTWPLSEINNLELSIFRINNILYQGFYLYTEQKRFMIIVKGLETPYLIYKVRKYES</sequence>
<keyword evidence="1" id="KW-1133">Transmembrane helix</keyword>
<proteinExistence type="predicted"/>
<organism evidence="2 3">
    <name type="scientific">Spiroplasma kunkelii CR2-3x</name>
    <dbReference type="NCBI Taxonomy" id="273035"/>
    <lineage>
        <taxon>Bacteria</taxon>
        <taxon>Bacillati</taxon>
        <taxon>Mycoplasmatota</taxon>
        <taxon>Mollicutes</taxon>
        <taxon>Entomoplasmatales</taxon>
        <taxon>Spiroplasmataceae</taxon>
        <taxon>Spiroplasma</taxon>
    </lineage>
</organism>
<dbReference type="PATRIC" id="fig|273035.7.peg.965"/>
<dbReference type="STRING" id="273035.SKUN_00789"/>
<evidence type="ECO:0000256" key="1">
    <source>
        <dbReference type="SAM" id="Phobius"/>
    </source>
</evidence>